<feature type="compositionally biased region" description="Basic and acidic residues" evidence="1">
    <location>
        <begin position="1"/>
        <end position="53"/>
    </location>
</feature>
<reference evidence="2" key="1">
    <citation type="journal article" date="2022" name="bioRxiv">
        <title>Sequencing and chromosome-scale assembly of the giantPleurodeles waltlgenome.</title>
        <authorList>
            <person name="Brown T."/>
            <person name="Elewa A."/>
            <person name="Iarovenko S."/>
            <person name="Subramanian E."/>
            <person name="Araus A.J."/>
            <person name="Petzold A."/>
            <person name="Susuki M."/>
            <person name="Suzuki K.-i.T."/>
            <person name="Hayashi T."/>
            <person name="Toyoda A."/>
            <person name="Oliveira C."/>
            <person name="Osipova E."/>
            <person name="Leigh N.D."/>
            <person name="Simon A."/>
            <person name="Yun M.H."/>
        </authorList>
    </citation>
    <scope>NUCLEOTIDE SEQUENCE</scope>
    <source>
        <strain evidence="2">20211129_DDA</strain>
        <tissue evidence="2">Liver</tissue>
    </source>
</reference>
<sequence length="135" mass="17297">METRQQRRRREDHETRQQKRRWEDHETLHWRRRREDHETRQRRKRWEDHETRQWRMRREHHETRQWRRKREDQRGQSFPETGRETTQGSRPRSRRNVAPPGTCNKLGKGREPQRKAQRWGELYVWSIMFSDLNTY</sequence>
<dbReference type="AlphaFoldDB" id="A0AAV7S1R8"/>
<feature type="region of interest" description="Disordered" evidence="1">
    <location>
        <begin position="1"/>
        <end position="115"/>
    </location>
</feature>
<dbReference type="Proteomes" id="UP001066276">
    <property type="component" value="Chromosome 5"/>
</dbReference>
<evidence type="ECO:0000256" key="1">
    <source>
        <dbReference type="SAM" id="MobiDB-lite"/>
    </source>
</evidence>
<feature type="compositionally biased region" description="Polar residues" evidence="1">
    <location>
        <begin position="75"/>
        <end position="90"/>
    </location>
</feature>
<gene>
    <name evidence="2" type="ORF">NDU88_009694</name>
</gene>
<dbReference type="EMBL" id="JANPWB010000009">
    <property type="protein sequence ID" value="KAJ1156978.1"/>
    <property type="molecule type" value="Genomic_DNA"/>
</dbReference>
<comment type="caution">
    <text evidence="2">The sequence shown here is derived from an EMBL/GenBank/DDBJ whole genome shotgun (WGS) entry which is preliminary data.</text>
</comment>
<keyword evidence="3" id="KW-1185">Reference proteome</keyword>
<feature type="compositionally biased region" description="Basic and acidic residues" evidence="1">
    <location>
        <begin position="59"/>
        <end position="74"/>
    </location>
</feature>
<name>A0AAV7S1R8_PLEWA</name>
<protein>
    <submittedName>
        <fullName evidence="2">Uncharacterized protein</fullName>
    </submittedName>
</protein>
<accession>A0AAV7S1R8</accession>
<organism evidence="2 3">
    <name type="scientific">Pleurodeles waltl</name>
    <name type="common">Iberian ribbed newt</name>
    <dbReference type="NCBI Taxonomy" id="8319"/>
    <lineage>
        <taxon>Eukaryota</taxon>
        <taxon>Metazoa</taxon>
        <taxon>Chordata</taxon>
        <taxon>Craniata</taxon>
        <taxon>Vertebrata</taxon>
        <taxon>Euteleostomi</taxon>
        <taxon>Amphibia</taxon>
        <taxon>Batrachia</taxon>
        <taxon>Caudata</taxon>
        <taxon>Salamandroidea</taxon>
        <taxon>Salamandridae</taxon>
        <taxon>Pleurodelinae</taxon>
        <taxon>Pleurodeles</taxon>
    </lineage>
</organism>
<evidence type="ECO:0000313" key="2">
    <source>
        <dbReference type="EMBL" id="KAJ1156978.1"/>
    </source>
</evidence>
<proteinExistence type="predicted"/>
<evidence type="ECO:0000313" key="3">
    <source>
        <dbReference type="Proteomes" id="UP001066276"/>
    </source>
</evidence>